<dbReference type="InterPro" id="IPR033127">
    <property type="entry name" value="UBQ-activ_enz_E1_Cys_AS"/>
</dbReference>
<dbReference type="InterPro" id="IPR018965">
    <property type="entry name" value="Ub-activating_enz_E1_C"/>
</dbReference>
<feature type="active site" description="Glycyl thioester intermediate" evidence="17">
    <location>
        <position position="642"/>
    </location>
</feature>
<keyword evidence="7 18" id="KW-0436">Ligase</keyword>
<keyword evidence="10 18" id="KW-0833">Ubl conjugation pathway</keyword>
<dbReference type="InParanoid" id="A0A341DCX8"/>
<dbReference type="FunFam" id="3.40.50.720:FF:000015">
    <property type="entry name" value="Ubiquitin-activating enzyme E1 1"/>
    <property type="match status" value="1"/>
</dbReference>
<evidence type="ECO:0000256" key="15">
    <source>
        <dbReference type="ARBA" id="ARBA00044109"/>
    </source>
</evidence>
<dbReference type="FunFam" id="3.50.50.80:FF:000001">
    <property type="entry name" value="ubiquitin-like modifier-activating enzyme 1"/>
    <property type="match status" value="1"/>
</dbReference>
<dbReference type="NCBIfam" id="TIGR01408">
    <property type="entry name" value="Ube1"/>
    <property type="match status" value="1"/>
</dbReference>
<dbReference type="InterPro" id="IPR042063">
    <property type="entry name" value="Ubi_acti_E1_SCCH"/>
</dbReference>
<dbReference type="PROSITE" id="PS00865">
    <property type="entry name" value="UBIQUITIN_ACTIVAT_2"/>
    <property type="match status" value="1"/>
</dbReference>
<dbReference type="FunFam" id="2.40.30.180:FF:000001">
    <property type="entry name" value="ubiquitin-like modifier-activating enzyme 1"/>
    <property type="match status" value="1"/>
</dbReference>
<evidence type="ECO:0000256" key="18">
    <source>
        <dbReference type="RuleBase" id="RU000519"/>
    </source>
</evidence>
<keyword evidence="21" id="KW-1185">Reference proteome</keyword>
<keyword evidence="13" id="KW-0496">Mitochondrion</keyword>
<dbReference type="PANTHER" id="PTHR10953">
    <property type="entry name" value="UBIQUITIN-ACTIVATING ENZYME E1"/>
    <property type="match status" value="1"/>
</dbReference>
<dbReference type="InterPro" id="IPR038252">
    <property type="entry name" value="UBA_E1_C_sf"/>
</dbReference>
<dbReference type="InterPro" id="IPR035985">
    <property type="entry name" value="Ubiquitin-activating_enz"/>
</dbReference>
<evidence type="ECO:0000256" key="8">
    <source>
        <dbReference type="ARBA" id="ARBA00022737"/>
    </source>
</evidence>
<dbReference type="InterPro" id="IPR042302">
    <property type="entry name" value="E1_FCCH_sf"/>
</dbReference>
<dbReference type="GO" id="GO:0005524">
    <property type="term" value="F:ATP binding"/>
    <property type="evidence" value="ECO:0007669"/>
    <property type="project" value="UniProtKB-KW"/>
</dbReference>
<comment type="catalytic activity">
    <reaction evidence="1">
        <text>ATP + ubiquitin + [E1 ubiquitin-activating enzyme]-L-cysteine = AMP + diphosphate + S-ubiquitinyl-[E1 ubiquitin-activating enzyme]-L-cysteine.</text>
        <dbReference type="EC" id="6.2.1.45"/>
    </reaction>
</comment>
<dbReference type="FunFam" id="3.40.50.12550:FF:000001">
    <property type="entry name" value="Ubiquitin-activating enzyme E1 1"/>
    <property type="match status" value="1"/>
</dbReference>
<dbReference type="Gene3D" id="3.40.50.12550">
    <property type="entry name" value="Ubiquitin-activating enzyme E1, inactive adenylation domain, subdomain 2"/>
    <property type="match status" value="1"/>
</dbReference>
<keyword evidence="8" id="KW-0677">Repeat</keyword>
<dbReference type="GO" id="GO:0019948">
    <property type="term" value="F:SUMO activating enzyme activity"/>
    <property type="evidence" value="ECO:0007669"/>
    <property type="project" value="TreeGrafter"/>
</dbReference>
<evidence type="ECO:0000256" key="17">
    <source>
        <dbReference type="PROSITE-ProRule" id="PRU10132"/>
    </source>
</evidence>
<evidence type="ECO:0000256" key="11">
    <source>
        <dbReference type="ARBA" id="ARBA00022840"/>
    </source>
</evidence>
<evidence type="ECO:0000256" key="9">
    <source>
        <dbReference type="ARBA" id="ARBA00022741"/>
    </source>
</evidence>
<evidence type="ECO:0000259" key="20">
    <source>
        <dbReference type="SMART" id="SM00985"/>
    </source>
</evidence>
<dbReference type="InterPro" id="IPR000011">
    <property type="entry name" value="UBQ/SUMO-activ_enz_E1-like"/>
</dbReference>
<evidence type="ECO:0000313" key="22">
    <source>
        <dbReference type="RefSeq" id="XP_024624635.1"/>
    </source>
</evidence>
<comment type="function">
    <text evidence="16">Catalyzes the first step in ubiquitin conjugation to mark cellular proteins for degradation through the ubiquitin-proteasome system. Activates ubiquitin by first adenylating its C-terminal glycine residue with ATP, and thereafter linking this residue to the side chain of a cysteine residue in E1, yielding a ubiquitin-E1 thioester and free AMP. Essential for the formation of radiation-induced foci, timely DNA repair and for response to replication stress. Promotes the recruitment of TP53BP1 and BRCA1 at DNA damage sites.</text>
</comment>
<dbReference type="Pfam" id="PF09358">
    <property type="entry name" value="E1_UFD"/>
    <property type="match status" value="1"/>
</dbReference>
<comment type="similarity">
    <text evidence="4 18">Belongs to the ubiquitin-activating E1 family.</text>
</comment>
<name>A0A341DCX8_NEOAA</name>
<dbReference type="GO" id="GO:0004839">
    <property type="term" value="F:ubiquitin activating enzyme activity"/>
    <property type="evidence" value="ECO:0007669"/>
    <property type="project" value="UniProtKB-EC"/>
</dbReference>
<evidence type="ECO:0000256" key="14">
    <source>
        <dbReference type="ARBA" id="ARBA00030371"/>
    </source>
</evidence>
<dbReference type="SMART" id="SM00985">
    <property type="entry name" value="UBA_e1_C"/>
    <property type="match status" value="1"/>
</dbReference>
<evidence type="ECO:0000256" key="2">
    <source>
        <dbReference type="ARBA" id="ARBA00004173"/>
    </source>
</evidence>
<proteinExistence type="inferred from homology"/>
<gene>
    <name evidence="22" type="primary">LOC112415716</name>
</gene>
<evidence type="ECO:0000313" key="21">
    <source>
        <dbReference type="Proteomes" id="UP000252040"/>
    </source>
</evidence>
<dbReference type="Pfam" id="PF16190">
    <property type="entry name" value="E1_FCCH"/>
    <property type="match status" value="1"/>
</dbReference>
<dbReference type="KEGG" id="nasi:112415716"/>
<keyword evidence="11 18" id="KW-0067">ATP-binding</keyword>
<evidence type="ECO:0000256" key="13">
    <source>
        <dbReference type="ARBA" id="ARBA00023128"/>
    </source>
</evidence>
<organism evidence="21 22">
    <name type="scientific">Neophocaena asiaeorientalis asiaeorientalis</name>
    <name type="common">Yangtze finless porpoise</name>
    <name type="synonym">Neophocaena phocaenoides subsp. asiaeorientalis</name>
    <dbReference type="NCBI Taxonomy" id="1706337"/>
    <lineage>
        <taxon>Eukaryota</taxon>
        <taxon>Metazoa</taxon>
        <taxon>Chordata</taxon>
        <taxon>Craniata</taxon>
        <taxon>Vertebrata</taxon>
        <taxon>Euteleostomi</taxon>
        <taxon>Mammalia</taxon>
        <taxon>Eutheria</taxon>
        <taxon>Laurasiatheria</taxon>
        <taxon>Artiodactyla</taxon>
        <taxon>Whippomorpha</taxon>
        <taxon>Cetacea</taxon>
        <taxon>Odontoceti</taxon>
        <taxon>Phocoenidae</taxon>
        <taxon>Neophocaena</taxon>
    </lineage>
</organism>
<dbReference type="Pfam" id="PF16191">
    <property type="entry name" value="E1_4HB"/>
    <property type="match status" value="1"/>
</dbReference>
<sequence length="1067" mass="118963">MSTLPLSKKRCMSGPDPKASSDCPSACSVMFKVPSDPTNGMPKTGSATDIDEGLYSRQLYVLGHEVMKHLQTSTVLVSGLRGLGVEIAKNIILGAVMTRALPKHHPWCGHDQGTAQWADLSSQFYLREEDIGKNRAEASQPRLAELNSSVPVTTYAGAFVDDFLSGFQVVVLTDSPLEDQLRVGEFCHSRGIMLVKADTRGLFGQLFCDFGEEMILMDSNGEQPLSAMIPVVTKDNPGVVTCLDEARHGFERGDFVSFTEVQGMNELNGISPLEIKVLGPYTFSIYDTSNFSDYVCGGVVSQVKVTKEISFKSLPTSLAEPDFVITDFAKYSRPPQLHIGFQALHQFCAQHGQPPRPHNEEDARELVTLAQAVNAQALPAVQQKSLDEDLIRKLAYVAAGDLAPINSFIGGVAAQEVMKLSACSGKFMPVMQWLYFDAVECLPEDQEAFTEDTCLPCQHPYDGQVAVFGSGLQEKLGKQRYFLVGAGAVGCELLKNFAMIGLGCGEGGAVTITDMDTIEKSNLSRQFLFRPWDIRKLKSDTAAAAVSQINPHIWVMSHQNCVGPHTEHVYDDNFFQNLDGVANALNHVDARTYMDRCCVYYRKPLLESGTLGTKGNVQVVIPFLTESYSSRQDPPEKSIPICTLKNFPNAVEHTLQWARDEFEGLFKQPAENVDQYLIDSTFVEQTLHLAGSQPLEVLEAVQRSLVLQRPYTWADCVTWAYYHWHSQYSNNIRQLLHNLPPNLLTSSGAPFWYGPKRCPHPLIFDVRNPLHLDYVIAAANLFAQTYGLRGSQDRAAVTILIQSAQVPEFTPKSGVKIHVSDRELQTTSCVDDNRLQELKAMLPSPESLPGFKMYPINFEKDDDSNFHMDFVVAASSLRAENYNIPPADPHKSKLIAGKIIPAIATTTAAIVGLACLELYKVVQGHQQLESYKNSFINLALPFFSFSEPLAPHRHQYYNQQRTLWDRFEVQGLQPNGEEVTLKQFLDYFKTEHKLEITMLCQGRSMLYSFFMTASKLKEWLDQPMTAIVRRVSKQKLGHHIQALVLELCCNDESGEGVEVPYVRYTIR</sequence>
<evidence type="ECO:0000256" key="4">
    <source>
        <dbReference type="ARBA" id="ARBA00005673"/>
    </source>
</evidence>
<feature type="domain" description="Ubiquitin-activating enzyme E1 C-terminal" evidence="20">
    <location>
        <begin position="931"/>
        <end position="1062"/>
    </location>
</feature>
<dbReference type="InterPro" id="IPR032418">
    <property type="entry name" value="E1_FCCH"/>
</dbReference>
<evidence type="ECO:0000256" key="7">
    <source>
        <dbReference type="ARBA" id="ARBA00022598"/>
    </source>
</evidence>
<dbReference type="GO" id="GO:0031510">
    <property type="term" value="C:SUMO activating enzyme complex"/>
    <property type="evidence" value="ECO:0007669"/>
    <property type="project" value="TreeGrafter"/>
</dbReference>
<evidence type="ECO:0000256" key="1">
    <source>
        <dbReference type="ARBA" id="ARBA00000488"/>
    </source>
</evidence>
<accession>A0A341DCX8</accession>
<keyword evidence="12" id="KW-0007">Acetylation</keyword>
<dbReference type="PRINTS" id="PR01849">
    <property type="entry name" value="UBIQUITINACT"/>
</dbReference>
<evidence type="ECO:0000256" key="16">
    <source>
        <dbReference type="ARBA" id="ARBA00046264"/>
    </source>
</evidence>
<dbReference type="AlphaFoldDB" id="A0A341DCX8"/>
<feature type="region of interest" description="Disordered" evidence="19">
    <location>
        <begin position="1"/>
        <end position="23"/>
    </location>
</feature>
<evidence type="ECO:0000256" key="3">
    <source>
        <dbReference type="ARBA" id="ARBA00004906"/>
    </source>
</evidence>
<dbReference type="GO" id="GO:0016925">
    <property type="term" value="P:protein sumoylation"/>
    <property type="evidence" value="ECO:0007669"/>
    <property type="project" value="TreeGrafter"/>
</dbReference>
<evidence type="ECO:0000256" key="12">
    <source>
        <dbReference type="ARBA" id="ARBA00022990"/>
    </source>
</evidence>
<dbReference type="Gene3D" id="3.40.50.720">
    <property type="entry name" value="NAD(P)-binding Rossmann-like Domain"/>
    <property type="match status" value="1"/>
</dbReference>
<dbReference type="InterPro" id="IPR018075">
    <property type="entry name" value="UBQ-activ_enz_E1"/>
</dbReference>
<dbReference type="Gene3D" id="3.50.50.80">
    <property type="entry name" value="Ubiquitin-activating enzyme E1, inactive adenylation domain, subdomain 1"/>
    <property type="match status" value="1"/>
</dbReference>
<dbReference type="InterPro" id="IPR032420">
    <property type="entry name" value="E1_4HB"/>
</dbReference>
<evidence type="ECO:0000256" key="6">
    <source>
        <dbReference type="ARBA" id="ARBA00022553"/>
    </source>
</evidence>
<dbReference type="GO" id="GO:0005737">
    <property type="term" value="C:cytoplasm"/>
    <property type="evidence" value="ECO:0007669"/>
    <property type="project" value="TreeGrafter"/>
</dbReference>
<dbReference type="Gene3D" id="1.10.10.2660">
    <property type="entry name" value="Ubiquitin-activating enzyme E1, SCCH domain"/>
    <property type="match status" value="1"/>
</dbReference>
<dbReference type="STRING" id="1706337.A0A341DCX8"/>
<dbReference type="Gene3D" id="2.40.30.180">
    <property type="entry name" value="Ubiquitin-activating enzyme E1, FCCH domain"/>
    <property type="match status" value="1"/>
</dbReference>
<dbReference type="GeneID" id="112415716"/>
<reference evidence="22" key="1">
    <citation type="submission" date="2025-08" db="UniProtKB">
        <authorList>
            <consortium name="RefSeq"/>
        </authorList>
    </citation>
    <scope>IDENTIFICATION</scope>
    <source>
        <tissue evidence="22">Meat</tissue>
    </source>
</reference>
<dbReference type="FunFam" id="3.10.290.60:FF:000002">
    <property type="entry name" value="Ubiquitin-like modifier-activating enzyme 1"/>
    <property type="match status" value="1"/>
</dbReference>
<dbReference type="InterPro" id="IPR019572">
    <property type="entry name" value="UBA_E1_SCCH"/>
</dbReference>
<comment type="subcellular location">
    <subcellularLocation>
        <location evidence="2">Mitochondrion</location>
    </subcellularLocation>
</comment>
<dbReference type="Gene3D" id="3.10.290.60">
    <property type="entry name" value="Ubiquitin-activating enzyme E1, UFD domain"/>
    <property type="match status" value="1"/>
</dbReference>
<evidence type="ECO:0000256" key="19">
    <source>
        <dbReference type="SAM" id="MobiDB-lite"/>
    </source>
</evidence>
<protein>
    <recommendedName>
        <fullName evidence="15">Ubiquitin-like modifier-activating enzyme 1</fullName>
        <ecNumber evidence="5">6.2.1.45</ecNumber>
    </recommendedName>
    <alternativeName>
        <fullName evidence="14">Ubiquitin-activating enzyme E1</fullName>
    </alternativeName>
</protein>
<dbReference type="RefSeq" id="XP_024624635.1">
    <property type="nucleotide sequence ID" value="XM_024768867.1"/>
</dbReference>
<keyword evidence="9 18" id="KW-0547">Nucleotide-binding</keyword>
<dbReference type="InterPro" id="IPR042449">
    <property type="entry name" value="Ub-E1_IAD_1"/>
</dbReference>
<dbReference type="Proteomes" id="UP000252040">
    <property type="component" value="Unplaced"/>
</dbReference>
<dbReference type="FunFam" id="1.10.10.2660:FF:000001">
    <property type="entry name" value="Ubiquitin-activating enzyme E1 1"/>
    <property type="match status" value="1"/>
</dbReference>
<dbReference type="Pfam" id="PF00899">
    <property type="entry name" value="ThiF"/>
    <property type="match status" value="1"/>
</dbReference>
<dbReference type="Pfam" id="PF10585">
    <property type="entry name" value="UBA_E1_SCCH"/>
    <property type="match status" value="1"/>
</dbReference>
<dbReference type="InterPro" id="IPR045886">
    <property type="entry name" value="ThiF/MoeB/HesA"/>
</dbReference>
<dbReference type="CDD" id="cd01491">
    <property type="entry name" value="Ube1_repeat1"/>
    <property type="match status" value="1"/>
</dbReference>
<dbReference type="EC" id="6.2.1.45" evidence="5"/>
<evidence type="ECO:0000256" key="10">
    <source>
        <dbReference type="ARBA" id="ARBA00022786"/>
    </source>
</evidence>
<dbReference type="CDD" id="cd01490">
    <property type="entry name" value="Ube1_repeat2"/>
    <property type="match status" value="1"/>
</dbReference>
<dbReference type="PANTHER" id="PTHR10953:SF155">
    <property type="entry name" value="UBIQUITIN-LIKE MODIFIER-ACTIVATING ENZYME 1"/>
    <property type="match status" value="1"/>
</dbReference>
<evidence type="ECO:0000256" key="5">
    <source>
        <dbReference type="ARBA" id="ARBA00012990"/>
    </source>
</evidence>
<dbReference type="InterPro" id="IPR000594">
    <property type="entry name" value="ThiF_NAD_FAD-bd"/>
</dbReference>
<keyword evidence="6" id="KW-0597">Phosphoprotein</keyword>
<comment type="pathway">
    <text evidence="3">Protein modification; protein ubiquitination.</text>
</comment>
<dbReference type="SUPFAM" id="SSF69572">
    <property type="entry name" value="Activating enzymes of the ubiquitin-like proteins"/>
    <property type="match status" value="2"/>
</dbReference>
<dbReference type="UniPathway" id="UPA00143"/>